<proteinExistence type="predicted"/>
<dbReference type="PANTHER" id="PTHR36919:SF2">
    <property type="entry name" value="BLL6627 PROTEIN"/>
    <property type="match status" value="1"/>
</dbReference>
<name>A0ABS0XQ29_9SPHN</name>
<accession>A0ABS0XQ29</accession>
<dbReference type="PANTHER" id="PTHR36919">
    <property type="entry name" value="BLR1215 PROTEIN"/>
    <property type="match status" value="1"/>
</dbReference>
<protein>
    <submittedName>
        <fullName evidence="3">DUF2147 domain-containing protein</fullName>
    </submittedName>
</protein>
<keyword evidence="4" id="KW-1185">Reference proteome</keyword>
<keyword evidence="1" id="KW-0732">Signal</keyword>
<feature type="domain" description="DUF2147" evidence="2">
    <location>
        <begin position="27"/>
        <end position="135"/>
    </location>
</feature>
<gene>
    <name evidence="3" type="ORF">JAO74_10120</name>
</gene>
<organism evidence="3 4">
    <name type="scientific">Sphingomonas mollis</name>
    <dbReference type="NCBI Taxonomy" id="2795726"/>
    <lineage>
        <taxon>Bacteria</taxon>
        <taxon>Pseudomonadati</taxon>
        <taxon>Pseudomonadota</taxon>
        <taxon>Alphaproteobacteria</taxon>
        <taxon>Sphingomonadales</taxon>
        <taxon>Sphingomonadaceae</taxon>
        <taxon>Sphingomonas</taxon>
    </lineage>
</organism>
<sequence>MLILPLATMVAALTMVSAADAATPIAGRWLTEEASAIVTIAPCGAATCGRITKLIKGPPSGPPLDRNNPDARLRDRPIEGLVILTEFKDGGDDWRGRIYDPKSGKTYKSILKREADGGLKVQGCIAFFCRTQRWTAAR</sequence>
<dbReference type="Proteomes" id="UP000640426">
    <property type="component" value="Unassembled WGS sequence"/>
</dbReference>
<reference evidence="4" key="1">
    <citation type="submission" date="2020-12" db="EMBL/GenBank/DDBJ databases">
        <title>Hymenobacter sp.</title>
        <authorList>
            <person name="Kim M.K."/>
        </authorList>
    </citation>
    <scope>NUCLEOTIDE SEQUENCE [LARGE SCALE GENOMIC DNA]</scope>
    <source>
        <strain evidence="4">BT553</strain>
    </source>
</reference>
<feature type="signal peptide" evidence="1">
    <location>
        <begin position="1"/>
        <end position="21"/>
    </location>
</feature>
<evidence type="ECO:0000259" key="2">
    <source>
        <dbReference type="Pfam" id="PF09917"/>
    </source>
</evidence>
<evidence type="ECO:0000256" key="1">
    <source>
        <dbReference type="SAM" id="SignalP"/>
    </source>
</evidence>
<feature type="chain" id="PRO_5047485972" evidence="1">
    <location>
        <begin position="22"/>
        <end position="138"/>
    </location>
</feature>
<dbReference type="EMBL" id="JAELXS010000005">
    <property type="protein sequence ID" value="MBJ6122146.1"/>
    <property type="molecule type" value="Genomic_DNA"/>
</dbReference>
<dbReference type="Pfam" id="PF09917">
    <property type="entry name" value="DUF2147"/>
    <property type="match status" value="1"/>
</dbReference>
<evidence type="ECO:0000313" key="4">
    <source>
        <dbReference type="Proteomes" id="UP000640426"/>
    </source>
</evidence>
<evidence type="ECO:0000313" key="3">
    <source>
        <dbReference type="EMBL" id="MBJ6122146.1"/>
    </source>
</evidence>
<comment type="caution">
    <text evidence="3">The sequence shown here is derived from an EMBL/GenBank/DDBJ whole genome shotgun (WGS) entry which is preliminary data.</text>
</comment>
<dbReference type="InterPro" id="IPR019223">
    <property type="entry name" value="DUF2147"/>
</dbReference>
<dbReference type="Gene3D" id="2.40.128.520">
    <property type="match status" value="1"/>
</dbReference>